<dbReference type="PANTHER" id="PTHR42873">
    <property type="entry name" value="RIBOSOMAL RNA LARGE SUBUNIT METHYLTRANSFERASE"/>
    <property type="match status" value="1"/>
</dbReference>
<dbReference type="CDD" id="cd02440">
    <property type="entry name" value="AdoMet_MTases"/>
    <property type="match status" value="1"/>
</dbReference>
<evidence type="ECO:0000313" key="10">
    <source>
        <dbReference type="EMBL" id="CAF0689369.1"/>
    </source>
</evidence>
<evidence type="ECO:0000256" key="5">
    <source>
        <dbReference type="ARBA" id="ARBA00022679"/>
    </source>
</evidence>
<dbReference type="InterPro" id="IPR019614">
    <property type="entry name" value="SAM-dep_methyl-trfase"/>
</dbReference>
<dbReference type="PROSITE" id="PS50890">
    <property type="entry name" value="PUA"/>
    <property type="match status" value="1"/>
</dbReference>
<feature type="domain" description="PUA" evidence="9">
    <location>
        <begin position="3"/>
        <end position="87"/>
    </location>
</feature>
<dbReference type="GO" id="GO:0032259">
    <property type="term" value="P:methylation"/>
    <property type="evidence" value="ECO:0007669"/>
    <property type="project" value="UniProtKB-KW"/>
</dbReference>
<comment type="caution">
    <text evidence="10">The sequence shown here is derived from an EMBL/GenBank/DDBJ whole genome shotgun (WGS) entry which is preliminary data.</text>
</comment>
<proteinExistence type="inferred from homology"/>
<dbReference type="InterPro" id="IPR015947">
    <property type="entry name" value="PUA-like_sf"/>
</dbReference>
<comment type="subcellular location">
    <subcellularLocation>
        <location evidence="1">Cytoplasm</location>
    </subcellularLocation>
</comment>
<accession>A0A8J2BIK9</accession>
<dbReference type="SUPFAM" id="SSF88697">
    <property type="entry name" value="PUA domain-like"/>
    <property type="match status" value="1"/>
</dbReference>
<keyword evidence="11" id="KW-1185">Reference proteome</keyword>
<dbReference type="Pfam" id="PF17785">
    <property type="entry name" value="PUA_3"/>
    <property type="match status" value="1"/>
</dbReference>
<dbReference type="GO" id="GO:0008168">
    <property type="term" value="F:methyltransferase activity"/>
    <property type="evidence" value="ECO:0007669"/>
    <property type="project" value="UniProtKB-KW"/>
</dbReference>
<evidence type="ECO:0000259" key="9">
    <source>
        <dbReference type="SMART" id="SM00359"/>
    </source>
</evidence>
<dbReference type="InterPro" id="IPR002478">
    <property type="entry name" value="PUA"/>
</dbReference>
<evidence type="ECO:0000256" key="1">
    <source>
        <dbReference type="ARBA" id="ARBA00004496"/>
    </source>
</evidence>
<dbReference type="Gene3D" id="3.40.50.150">
    <property type="entry name" value="Vaccinia Virus protein VP39"/>
    <property type="match status" value="1"/>
</dbReference>
<protein>
    <submittedName>
        <fullName evidence="10">LSU m5C1962 methyltransferase RlmI</fullName>
    </submittedName>
</protein>
<dbReference type="InterPro" id="IPR029063">
    <property type="entry name" value="SAM-dependent_MTases_sf"/>
</dbReference>
<evidence type="ECO:0000256" key="4">
    <source>
        <dbReference type="ARBA" id="ARBA00022603"/>
    </source>
</evidence>
<evidence type="ECO:0000256" key="7">
    <source>
        <dbReference type="ARBA" id="ARBA00022884"/>
    </source>
</evidence>
<dbReference type="CDD" id="cd11572">
    <property type="entry name" value="RlmI_M_like"/>
    <property type="match status" value="1"/>
</dbReference>
<keyword evidence="4 10" id="KW-0489">Methyltransferase</keyword>
<keyword evidence="7" id="KW-0694">RNA-binding</keyword>
<dbReference type="InterPro" id="IPR041532">
    <property type="entry name" value="RlmI-like_PUA"/>
</dbReference>
<keyword evidence="5" id="KW-0808">Transferase</keyword>
<evidence type="ECO:0000256" key="6">
    <source>
        <dbReference type="ARBA" id="ARBA00022691"/>
    </source>
</evidence>
<dbReference type="Pfam" id="PF10672">
    <property type="entry name" value="Methyltrans_SAM"/>
    <property type="match status" value="1"/>
</dbReference>
<dbReference type="EMBL" id="CAJNOB010000001">
    <property type="protein sequence ID" value="CAF0689369.1"/>
    <property type="molecule type" value="Genomic_DNA"/>
</dbReference>
<dbReference type="Gene3D" id="3.30.750.80">
    <property type="entry name" value="RNA methyltransferase domain (HRMD) like"/>
    <property type="match status" value="1"/>
</dbReference>
<gene>
    <name evidence="10" type="ORF">MPNT_10199</name>
</gene>
<dbReference type="RefSeq" id="WP_174581675.1">
    <property type="nucleotide sequence ID" value="NZ_CAJNOB010000001.1"/>
</dbReference>
<dbReference type="AlphaFoldDB" id="A0A8J2BIK9"/>
<dbReference type="SMART" id="SM00359">
    <property type="entry name" value="PUA"/>
    <property type="match status" value="1"/>
</dbReference>
<dbReference type="GO" id="GO:0003723">
    <property type="term" value="F:RNA binding"/>
    <property type="evidence" value="ECO:0007669"/>
    <property type="project" value="UniProtKB-KW"/>
</dbReference>
<evidence type="ECO:0000313" key="11">
    <source>
        <dbReference type="Proteomes" id="UP000663859"/>
    </source>
</evidence>
<dbReference type="InterPro" id="IPR036974">
    <property type="entry name" value="PUA_sf"/>
</dbReference>
<evidence type="ECO:0000256" key="2">
    <source>
        <dbReference type="ARBA" id="ARBA00022490"/>
    </source>
</evidence>
<sequence length="392" mass="44279">MAARIYLTPGRSHRVLRGHPWVFRGEIARIEGNPADGQCVELYDARERFVGMGMYNSRSQITVRLYSRQLELLDERFLSEATSRAIAYRRALHGPEDPPAERLVFSEADGLPGLIVDRYQRHLVVQTLTAGMARVEEVVVSILQEQLNPEGILLRNDAPVRHWEGLERAKRLARGSYQGPLQMSLLGVPTAVDLWEGQKTGLYLDQIENYRLVASLAPGRRVLDCFCYQGCFALVCLRQGAREAVAVDQSVESLARGQQSAQKAGLSVQWVQANAFDWLRESERRKDRFDLIVMDPPSFTKTKEQRESALRGYHELHIRALRLLSSGGILATFCCSHNIRLADWQELIGNASSDTGVPLRFLGFLRQAKDHPSLVHVPETEYLKGFLLERAS</sequence>
<dbReference type="SUPFAM" id="SSF53335">
    <property type="entry name" value="S-adenosyl-L-methionine-dependent methyltransferases"/>
    <property type="match status" value="1"/>
</dbReference>
<dbReference type="CDD" id="cd21153">
    <property type="entry name" value="PUA_RlmI"/>
    <property type="match status" value="1"/>
</dbReference>
<dbReference type="GO" id="GO:0006364">
    <property type="term" value="P:rRNA processing"/>
    <property type="evidence" value="ECO:0007669"/>
    <property type="project" value="UniProtKB-KW"/>
</dbReference>
<keyword evidence="6" id="KW-0949">S-adenosyl-L-methionine</keyword>
<organism evidence="10 11">
    <name type="scientific">Candidatus Methylacidithermus pantelleriae</name>
    <dbReference type="NCBI Taxonomy" id="2744239"/>
    <lineage>
        <taxon>Bacteria</taxon>
        <taxon>Pseudomonadati</taxon>
        <taxon>Verrucomicrobiota</taxon>
        <taxon>Methylacidiphilae</taxon>
        <taxon>Methylacidiphilales</taxon>
        <taxon>Methylacidiphilaceae</taxon>
        <taxon>Candidatus Methylacidithermus</taxon>
    </lineage>
</organism>
<comment type="similarity">
    <text evidence="8">Belongs to the methyltransferase superfamily. RlmI family.</text>
</comment>
<dbReference type="Gene3D" id="2.30.130.10">
    <property type="entry name" value="PUA domain"/>
    <property type="match status" value="1"/>
</dbReference>
<dbReference type="PANTHER" id="PTHR42873:SF1">
    <property type="entry name" value="S-ADENOSYLMETHIONINE-DEPENDENT METHYLTRANSFERASE DOMAIN-CONTAINING PROTEIN"/>
    <property type="match status" value="1"/>
</dbReference>
<reference evidence="10" key="1">
    <citation type="submission" date="2021-02" db="EMBL/GenBank/DDBJ databases">
        <authorList>
            <person name="Cremers G."/>
            <person name="Picone N."/>
        </authorList>
    </citation>
    <scope>NUCLEOTIDE SEQUENCE</scope>
    <source>
        <strain evidence="10">PQ17</strain>
    </source>
</reference>
<evidence type="ECO:0000256" key="3">
    <source>
        <dbReference type="ARBA" id="ARBA00022552"/>
    </source>
</evidence>
<keyword evidence="2" id="KW-0963">Cytoplasm</keyword>
<name>A0A8J2BIK9_9BACT</name>
<evidence type="ECO:0000256" key="8">
    <source>
        <dbReference type="ARBA" id="ARBA00038091"/>
    </source>
</evidence>
<dbReference type="GO" id="GO:0005737">
    <property type="term" value="C:cytoplasm"/>
    <property type="evidence" value="ECO:0007669"/>
    <property type="project" value="UniProtKB-SubCell"/>
</dbReference>
<dbReference type="Proteomes" id="UP000663859">
    <property type="component" value="Unassembled WGS sequence"/>
</dbReference>
<keyword evidence="3" id="KW-0698">rRNA processing</keyword>